<dbReference type="AlphaFoldDB" id="A0A1I1W0F5"/>
<organism evidence="1 2">
    <name type="scientific">Nannocystis exedens</name>
    <dbReference type="NCBI Taxonomy" id="54"/>
    <lineage>
        <taxon>Bacteria</taxon>
        <taxon>Pseudomonadati</taxon>
        <taxon>Myxococcota</taxon>
        <taxon>Polyangia</taxon>
        <taxon>Nannocystales</taxon>
        <taxon>Nannocystaceae</taxon>
        <taxon>Nannocystis</taxon>
    </lineage>
</organism>
<dbReference type="EMBL" id="FOMX01000005">
    <property type="protein sequence ID" value="SFD87848.1"/>
    <property type="molecule type" value="Genomic_DNA"/>
</dbReference>
<accession>A0A1I1W0F5</accession>
<proteinExistence type="predicted"/>
<protein>
    <submittedName>
        <fullName evidence="1">Uncharacterized protein</fullName>
    </submittedName>
</protein>
<reference evidence="2" key="1">
    <citation type="submission" date="2016-10" db="EMBL/GenBank/DDBJ databases">
        <authorList>
            <person name="Varghese N."/>
            <person name="Submissions S."/>
        </authorList>
    </citation>
    <scope>NUCLEOTIDE SEQUENCE [LARGE SCALE GENOMIC DNA]</scope>
    <source>
        <strain evidence="2">ATCC 25963</strain>
    </source>
</reference>
<evidence type="ECO:0000313" key="2">
    <source>
        <dbReference type="Proteomes" id="UP000199400"/>
    </source>
</evidence>
<name>A0A1I1W0F5_9BACT</name>
<keyword evidence="2" id="KW-1185">Reference proteome</keyword>
<gene>
    <name evidence="1" type="ORF">SAMN02745121_02071</name>
</gene>
<dbReference type="RefSeq" id="WP_096330854.1">
    <property type="nucleotide sequence ID" value="NZ_FOMX01000005.1"/>
</dbReference>
<evidence type="ECO:0000313" key="1">
    <source>
        <dbReference type="EMBL" id="SFD87848.1"/>
    </source>
</evidence>
<dbReference type="Proteomes" id="UP000199400">
    <property type="component" value="Unassembled WGS sequence"/>
</dbReference>
<sequence>MNEGTKALRPVRMWDAWGTALARCGRDLPALLADASPRITSPRPPTRVRLLLRRGGQHGQVSLELRVDFVGVPRAEVDFDGTVYRENTIIEGKSTSEWSSVEFGRKHVELHVIHEAVPKLMDAVYDRSTFMPKLPALADIARIVALQTAFDMELGAAQRIHFELRYGQDEREAFSRMGFELTYANGVPFTDADEARLEARQGPNYSWPSGVAWRREGAMISGSTASFGANAAKIFR</sequence>